<keyword evidence="9" id="KW-1185">Reference proteome</keyword>
<comment type="similarity">
    <text evidence="1">Belongs to the LysR transcriptional regulatory family.</text>
</comment>
<sequence>MTSPSLRVGYVPGATPAKWVRIWGERHPDAPLELVAVDAADAAEAVRSGTVDLALLRLPTDVAGLAVIPLYEEATVAVVPKDHVITAVDEIALQDLHGEPVLLPHDDTLAWPDAPGAPVEHRPATTAEAIELVAAGLGALVVPQSLARLHHRKDLTYRPITDAPPAPVALAVAEGEQSEPVADFIGIARGRRASSSRGRDEPAPKRTAREKTLAKQAARAAAGKKANPGKSGGKGGVSRERRSTRRR</sequence>
<dbReference type="CDD" id="cd08414">
    <property type="entry name" value="PBP2_LTTR_aromatics_like"/>
    <property type="match status" value="1"/>
</dbReference>
<dbReference type="Gene3D" id="3.40.190.10">
    <property type="entry name" value="Periplasmic binding protein-like II"/>
    <property type="match status" value="2"/>
</dbReference>
<dbReference type="InterPro" id="IPR005119">
    <property type="entry name" value="LysR_subst-bd"/>
</dbReference>
<evidence type="ECO:0000256" key="1">
    <source>
        <dbReference type="ARBA" id="ARBA00009437"/>
    </source>
</evidence>
<gene>
    <name evidence="8" type="ORF">Q7X28_07155</name>
</gene>
<dbReference type="Proteomes" id="UP001178281">
    <property type="component" value="Unassembled WGS sequence"/>
</dbReference>
<dbReference type="GO" id="GO:0003677">
    <property type="term" value="F:DNA binding"/>
    <property type="evidence" value="ECO:0007669"/>
    <property type="project" value="UniProtKB-KW"/>
</dbReference>
<feature type="region of interest" description="Disordered" evidence="6">
    <location>
        <begin position="186"/>
        <end position="247"/>
    </location>
</feature>
<dbReference type="GO" id="GO:0032993">
    <property type="term" value="C:protein-DNA complex"/>
    <property type="evidence" value="ECO:0007669"/>
    <property type="project" value="TreeGrafter"/>
</dbReference>
<reference evidence="8" key="1">
    <citation type="submission" date="2023-08" db="EMBL/GenBank/DDBJ databases">
        <title>The draft genome of Tsukamurella strandjordii strain 050030.</title>
        <authorList>
            <person name="Zhao F."/>
            <person name="Feng Y."/>
            <person name="Zong Z."/>
        </authorList>
    </citation>
    <scope>NUCLEOTIDE SEQUENCE</scope>
    <source>
        <strain evidence="8">050030</strain>
    </source>
</reference>
<dbReference type="RefSeq" id="WP_305110808.1">
    <property type="nucleotide sequence ID" value="NZ_JAUTIX010000002.1"/>
</dbReference>
<keyword evidence="4" id="KW-0010">Activator</keyword>
<keyword evidence="2" id="KW-0805">Transcription regulation</keyword>
<feature type="domain" description="LysR substrate-binding" evidence="7">
    <location>
        <begin position="5"/>
        <end position="190"/>
    </location>
</feature>
<protein>
    <submittedName>
        <fullName evidence="8">LysR family substrate-binding domain-containing protein</fullName>
    </submittedName>
</protein>
<keyword evidence="5" id="KW-0804">Transcription</keyword>
<organism evidence="8 9">
    <name type="scientific">Tsukamurella strandjordii</name>
    <dbReference type="NCBI Taxonomy" id="147577"/>
    <lineage>
        <taxon>Bacteria</taxon>
        <taxon>Bacillati</taxon>
        <taxon>Actinomycetota</taxon>
        <taxon>Actinomycetes</taxon>
        <taxon>Mycobacteriales</taxon>
        <taxon>Tsukamurellaceae</taxon>
        <taxon>Tsukamurella</taxon>
    </lineage>
</organism>
<dbReference type="SUPFAM" id="SSF53850">
    <property type="entry name" value="Periplasmic binding protein-like II"/>
    <property type="match status" value="1"/>
</dbReference>
<evidence type="ECO:0000313" key="8">
    <source>
        <dbReference type="EMBL" id="MDP0397699.1"/>
    </source>
</evidence>
<dbReference type="GO" id="GO:0003700">
    <property type="term" value="F:DNA-binding transcription factor activity"/>
    <property type="evidence" value="ECO:0007669"/>
    <property type="project" value="TreeGrafter"/>
</dbReference>
<comment type="caution">
    <text evidence="8">The sequence shown here is derived from an EMBL/GenBank/DDBJ whole genome shotgun (WGS) entry which is preliminary data.</text>
</comment>
<dbReference type="AlphaFoldDB" id="A0AA90NNH3"/>
<evidence type="ECO:0000256" key="6">
    <source>
        <dbReference type="SAM" id="MobiDB-lite"/>
    </source>
</evidence>
<evidence type="ECO:0000256" key="3">
    <source>
        <dbReference type="ARBA" id="ARBA00023125"/>
    </source>
</evidence>
<name>A0AA90NNH3_9ACTN</name>
<evidence type="ECO:0000259" key="7">
    <source>
        <dbReference type="Pfam" id="PF03466"/>
    </source>
</evidence>
<dbReference type="Pfam" id="PF03466">
    <property type="entry name" value="LysR_substrate"/>
    <property type="match status" value="1"/>
</dbReference>
<dbReference type="EMBL" id="JAUTIX010000002">
    <property type="protein sequence ID" value="MDP0397699.1"/>
    <property type="molecule type" value="Genomic_DNA"/>
</dbReference>
<evidence type="ECO:0000256" key="4">
    <source>
        <dbReference type="ARBA" id="ARBA00023159"/>
    </source>
</evidence>
<feature type="compositionally biased region" description="Basic and acidic residues" evidence="6">
    <location>
        <begin position="197"/>
        <end position="213"/>
    </location>
</feature>
<keyword evidence="3" id="KW-0238">DNA-binding</keyword>
<evidence type="ECO:0000256" key="5">
    <source>
        <dbReference type="ARBA" id="ARBA00023163"/>
    </source>
</evidence>
<accession>A0AA90NNH3</accession>
<proteinExistence type="inferred from homology"/>
<feature type="compositionally biased region" description="Low complexity" evidence="6">
    <location>
        <begin position="214"/>
        <end position="229"/>
    </location>
</feature>
<dbReference type="PANTHER" id="PTHR30346:SF0">
    <property type="entry name" value="HCA OPERON TRANSCRIPTIONAL ACTIVATOR HCAR"/>
    <property type="match status" value="1"/>
</dbReference>
<dbReference type="PANTHER" id="PTHR30346">
    <property type="entry name" value="TRANSCRIPTIONAL DUAL REGULATOR HCAR-RELATED"/>
    <property type="match status" value="1"/>
</dbReference>
<evidence type="ECO:0000313" key="9">
    <source>
        <dbReference type="Proteomes" id="UP001178281"/>
    </source>
</evidence>
<evidence type="ECO:0000256" key="2">
    <source>
        <dbReference type="ARBA" id="ARBA00023015"/>
    </source>
</evidence>